<evidence type="ECO:0000256" key="1">
    <source>
        <dbReference type="ARBA" id="ARBA00004496"/>
    </source>
</evidence>
<dbReference type="GO" id="GO:0006427">
    <property type="term" value="P:histidyl-tRNA aminoacylation"/>
    <property type="evidence" value="ECO:0007669"/>
    <property type="project" value="TreeGrafter"/>
</dbReference>
<dbReference type="GO" id="GO:0000105">
    <property type="term" value="P:L-histidine biosynthetic process"/>
    <property type="evidence" value="ECO:0007669"/>
    <property type="project" value="UniProtKB-UniRule"/>
</dbReference>
<evidence type="ECO:0000256" key="9">
    <source>
        <dbReference type="HAMAP-Rule" id="MF_00125"/>
    </source>
</evidence>
<comment type="pathway">
    <text evidence="2 9">Amino-acid biosynthesis; L-histidine biosynthesis; L-histidine from 5-phospho-alpha-D-ribose 1-diphosphate: step 1/9.</text>
</comment>
<proteinExistence type="inferred from homology"/>
<dbReference type="InterPro" id="IPR045864">
    <property type="entry name" value="aa-tRNA-synth_II/BPL/LPL"/>
</dbReference>
<comment type="subunit">
    <text evidence="9">Heteromultimer composed of HisG and HisZ subunits.</text>
</comment>
<reference evidence="12 13" key="1">
    <citation type="submission" date="2019-07" db="EMBL/GenBank/DDBJ databases">
        <title>Whole genome shotgun sequence of Sporosarcina luteola NBRC 105378.</title>
        <authorList>
            <person name="Hosoyama A."/>
            <person name="Uohara A."/>
            <person name="Ohji S."/>
            <person name="Ichikawa N."/>
        </authorList>
    </citation>
    <scope>NUCLEOTIDE SEQUENCE [LARGE SCALE GENOMIC DNA]</scope>
    <source>
        <strain evidence="12 13">NBRC 105378</strain>
    </source>
</reference>
<feature type="binding site" evidence="10">
    <location>
        <begin position="262"/>
        <end position="263"/>
    </location>
    <ligand>
        <name>L-histidine</name>
        <dbReference type="ChEBI" id="CHEBI:57595"/>
    </ligand>
</feature>
<dbReference type="RefSeq" id="WP_147058598.1">
    <property type="nucleotide sequence ID" value="NZ_BJYL01000032.1"/>
</dbReference>
<evidence type="ECO:0000256" key="5">
    <source>
        <dbReference type="ARBA" id="ARBA00022490"/>
    </source>
</evidence>
<comment type="subcellular location">
    <subcellularLocation>
        <location evidence="1 9">Cytoplasm</location>
    </subcellularLocation>
</comment>
<dbReference type="PANTHER" id="PTHR43707:SF6">
    <property type="entry name" value="ATP PHOSPHORIBOSYLTRANSFERASE REGULATORY SUBUNIT"/>
    <property type="match status" value="1"/>
</dbReference>
<dbReference type="InterPro" id="IPR041715">
    <property type="entry name" value="HisRS-like_core"/>
</dbReference>
<dbReference type="PANTHER" id="PTHR43707">
    <property type="entry name" value="HISTIDYL-TRNA SYNTHETASE"/>
    <property type="match status" value="1"/>
</dbReference>
<feature type="binding site" evidence="10">
    <location>
        <begin position="69"/>
        <end position="71"/>
    </location>
    <ligand>
        <name>L-histidine</name>
        <dbReference type="ChEBI" id="CHEBI:57595"/>
    </ligand>
</feature>
<evidence type="ECO:0000256" key="6">
    <source>
        <dbReference type="ARBA" id="ARBA00022605"/>
    </source>
</evidence>
<evidence type="ECO:0000256" key="7">
    <source>
        <dbReference type="ARBA" id="ARBA00023102"/>
    </source>
</evidence>
<dbReference type="OrthoDB" id="9800814at2"/>
<evidence type="ECO:0000313" key="12">
    <source>
        <dbReference type="EMBL" id="GEN84079.1"/>
    </source>
</evidence>
<dbReference type="NCBIfam" id="TIGR00443">
    <property type="entry name" value="hisZ_biosyn_reg"/>
    <property type="match status" value="1"/>
</dbReference>
<dbReference type="GO" id="GO:0016757">
    <property type="term" value="F:glycosyltransferase activity"/>
    <property type="evidence" value="ECO:0007669"/>
    <property type="project" value="UniProtKB-KW"/>
</dbReference>
<keyword evidence="6 9" id="KW-0028">Amino-acid biosynthesis</keyword>
<evidence type="ECO:0000256" key="3">
    <source>
        <dbReference type="ARBA" id="ARBA00005539"/>
    </source>
</evidence>
<dbReference type="Pfam" id="PF13393">
    <property type="entry name" value="tRNA-synt_His"/>
    <property type="match status" value="1"/>
</dbReference>
<keyword evidence="13" id="KW-1185">Reference proteome</keyword>
<dbReference type="GO" id="GO:0004821">
    <property type="term" value="F:histidine-tRNA ligase activity"/>
    <property type="evidence" value="ECO:0007669"/>
    <property type="project" value="TreeGrafter"/>
</dbReference>
<organism evidence="12 13">
    <name type="scientific">Sporosarcina luteola</name>
    <dbReference type="NCBI Taxonomy" id="582850"/>
    <lineage>
        <taxon>Bacteria</taxon>
        <taxon>Bacillati</taxon>
        <taxon>Bacillota</taxon>
        <taxon>Bacilli</taxon>
        <taxon>Bacillales</taxon>
        <taxon>Caryophanaceae</taxon>
        <taxon>Sporosarcina</taxon>
    </lineage>
</organism>
<dbReference type="UniPathway" id="UPA00031">
    <property type="reaction ID" value="UER00006"/>
</dbReference>
<comment type="caution">
    <text evidence="12">The sequence shown here is derived from an EMBL/GenBank/DDBJ whole genome shotgun (WGS) entry which is preliminary data.</text>
</comment>
<evidence type="ECO:0000259" key="11">
    <source>
        <dbReference type="Pfam" id="PF13393"/>
    </source>
</evidence>
<dbReference type="InterPro" id="IPR004516">
    <property type="entry name" value="HisRS/HisZ"/>
</dbReference>
<dbReference type="AlphaFoldDB" id="A0A511Z9E7"/>
<feature type="domain" description="Class II Histidinyl-tRNA synthetase (HisRS)-like catalytic core" evidence="11">
    <location>
        <begin position="4"/>
        <end position="308"/>
    </location>
</feature>
<evidence type="ECO:0000256" key="4">
    <source>
        <dbReference type="ARBA" id="ARBA00020397"/>
    </source>
</evidence>
<evidence type="ECO:0000313" key="13">
    <source>
        <dbReference type="Proteomes" id="UP000321901"/>
    </source>
</evidence>
<dbReference type="EMBL" id="BJYL01000032">
    <property type="protein sequence ID" value="GEN84079.1"/>
    <property type="molecule type" value="Genomic_DNA"/>
</dbReference>
<evidence type="ECO:0000256" key="8">
    <source>
        <dbReference type="ARBA" id="ARBA00025246"/>
    </source>
</evidence>
<name>A0A511Z9E7_9BACL</name>
<dbReference type="InterPro" id="IPR004517">
    <property type="entry name" value="HisZ"/>
</dbReference>
<feature type="binding site" evidence="10">
    <location>
        <position position="99"/>
    </location>
    <ligand>
        <name>L-histidine</name>
        <dbReference type="ChEBI" id="CHEBI:57595"/>
    </ligand>
</feature>
<evidence type="ECO:0000256" key="2">
    <source>
        <dbReference type="ARBA" id="ARBA00004667"/>
    </source>
</evidence>
<dbReference type="Gene3D" id="3.30.930.10">
    <property type="entry name" value="Bira Bifunctional Protein, Domain 2"/>
    <property type="match status" value="1"/>
</dbReference>
<dbReference type="GO" id="GO:0005737">
    <property type="term" value="C:cytoplasm"/>
    <property type="evidence" value="ECO:0007669"/>
    <property type="project" value="UniProtKB-SubCell"/>
</dbReference>
<sequence length="399" mass="46221">MFLDLNEDERFEQITNKLSRRFSTYGFNRIKTSPFESYDLYSKVAASVNRQEMIKVINSSGKVLVLRPDVTIPITQKLSHEESELANEHRFYYIQEVFRQSVETTEKLERTQAGVEYFSESSPEADAEMIALALHTMKDLGFKEIKIEIGHTAFFKEMIHELPLHDNQIDTLQTLIQAKNIVEISRFLTSVKVNEAIKKSIEEIPFLYGKPDDILKRAKAISTTSVMQDSIRNIEEIWKLLKLYELEDHIVIDFGLINRMTYYSGIIFQGFVEQFGKPVLMGGRYDRLGHEFGANLPAIGFACEVESLVEASANKEFEDPKLIDVKIIYENSELERSVTMAEALRKRNFKVLSLPKRKEHLNKDRCTYLIELTKGENTFKHMDTERPFAKLVEVETFMV</sequence>
<keyword evidence="12" id="KW-0808">Transferase</keyword>
<dbReference type="CDD" id="cd00773">
    <property type="entry name" value="HisRS-like_core"/>
    <property type="match status" value="1"/>
</dbReference>
<evidence type="ECO:0000256" key="10">
    <source>
        <dbReference type="PIRSR" id="PIRSR001549-1"/>
    </source>
</evidence>
<dbReference type="PIRSF" id="PIRSF001549">
    <property type="entry name" value="His-tRNA_synth"/>
    <property type="match status" value="1"/>
</dbReference>
<dbReference type="Proteomes" id="UP000321901">
    <property type="component" value="Unassembled WGS sequence"/>
</dbReference>
<feature type="binding site" evidence="10">
    <location>
        <position position="112"/>
    </location>
    <ligand>
        <name>L-histidine</name>
        <dbReference type="ChEBI" id="CHEBI:57595"/>
    </ligand>
</feature>
<comment type="function">
    <text evidence="8 9">Required for the first step of histidine biosynthesis. May allow the feedback regulation of ATP phosphoribosyltransferase activity by histidine.</text>
</comment>
<dbReference type="SUPFAM" id="SSF55681">
    <property type="entry name" value="Class II aaRS and biotin synthetases"/>
    <property type="match status" value="1"/>
</dbReference>
<accession>A0A511Z9E7</accession>
<dbReference type="HAMAP" id="MF_00125">
    <property type="entry name" value="HisZ"/>
    <property type="match status" value="1"/>
</dbReference>
<comment type="similarity">
    <text evidence="3 9">Belongs to the class-II aminoacyl-tRNA synthetase family. HisZ subfamily.</text>
</comment>
<comment type="miscellaneous">
    <text evidence="9">This function is generally fulfilled by the C-terminal part of HisG, which is missing in some bacteria such as this one.</text>
</comment>
<dbReference type="GO" id="GO:0140096">
    <property type="term" value="F:catalytic activity, acting on a protein"/>
    <property type="evidence" value="ECO:0007669"/>
    <property type="project" value="UniProtKB-ARBA"/>
</dbReference>
<keyword evidence="12" id="KW-0328">Glycosyltransferase</keyword>
<protein>
    <recommendedName>
        <fullName evidence="4 9">ATP phosphoribosyltransferase regulatory subunit</fullName>
    </recommendedName>
</protein>
<keyword evidence="5 9" id="KW-0963">Cytoplasm</keyword>
<feature type="binding site" evidence="10">
    <location>
        <position position="116"/>
    </location>
    <ligand>
        <name>L-histidine</name>
        <dbReference type="ChEBI" id="CHEBI:57595"/>
    </ligand>
</feature>
<gene>
    <name evidence="9 12" type="primary">hisZ</name>
    <name evidence="12" type="ORF">SLU01_23910</name>
</gene>
<keyword evidence="7 9" id="KW-0368">Histidine biosynthesis</keyword>